<dbReference type="AlphaFoldDB" id="A0A934IIZ5"/>
<protein>
    <submittedName>
        <fullName evidence="1">Uncharacterized protein</fullName>
    </submittedName>
</protein>
<sequence length="246" mass="27243">MHVSYADNIAEVDALLTEVQRKQLPFITSVALNKAAFEGRADLRAEMERVFDRPRPYTLNSTYVDKATKARLEAAVFFKDMGRGVPAGKYLRAQVWGGERRNKRFEGALRARGILGSGEFAVPARDYPRDANGDIRSSVVTKILSQLGAFTEVGYVANATARSRKRNAKRSTFFASRAPHMAPGIYERTGPRSINAVFIFVEGATYRPRLEMERVLQESADRTFGPAFEAAFEDAFGFSGAGGLPF</sequence>
<name>A0A934IIZ5_9HYPH</name>
<dbReference type="Proteomes" id="UP000609531">
    <property type="component" value="Unassembled WGS sequence"/>
</dbReference>
<organism evidence="1 2">
    <name type="scientific">Acuticoccus mangrovi</name>
    <dbReference type="NCBI Taxonomy" id="2796142"/>
    <lineage>
        <taxon>Bacteria</taxon>
        <taxon>Pseudomonadati</taxon>
        <taxon>Pseudomonadota</taxon>
        <taxon>Alphaproteobacteria</taxon>
        <taxon>Hyphomicrobiales</taxon>
        <taxon>Amorphaceae</taxon>
        <taxon>Acuticoccus</taxon>
    </lineage>
</organism>
<evidence type="ECO:0000313" key="2">
    <source>
        <dbReference type="Proteomes" id="UP000609531"/>
    </source>
</evidence>
<evidence type="ECO:0000313" key="1">
    <source>
        <dbReference type="EMBL" id="MBJ3775861.1"/>
    </source>
</evidence>
<dbReference type="EMBL" id="JAEKJA010000006">
    <property type="protein sequence ID" value="MBJ3775861.1"/>
    <property type="molecule type" value="Genomic_DNA"/>
</dbReference>
<proteinExistence type="predicted"/>
<dbReference type="RefSeq" id="WP_198881754.1">
    <property type="nucleotide sequence ID" value="NZ_JAEKJA010000006.1"/>
</dbReference>
<accession>A0A934IIZ5</accession>
<gene>
    <name evidence="1" type="ORF">JCR33_09200</name>
</gene>
<keyword evidence="2" id="KW-1185">Reference proteome</keyword>
<reference evidence="1" key="1">
    <citation type="submission" date="2020-12" db="EMBL/GenBank/DDBJ databases">
        <title>Bacterial taxonomy.</title>
        <authorList>
            <person name="Pan X."/>
        </authorList>
    </citation>
    <scope>NUCLEOTIDE SEQUENCE</scope>
    <source>
        <strain evidence="1">B2012</strain>
    </source>
</reference>
<comment type="caution">
    <text evidence="1">The sequence shown here is derived from an EMBL/GenBank/DDBJ whole genome shotgun (WGS) entry which is preliminary data.</text>
</comment>